<evidence type="ECO:0000256" key="1">
    <source>
        <dbReference type="ARBA" id="ARBA00001946"/>
    </source>
</evidence>
<evidence type="ECO:0000259" key="5">
    <source>
        <dbReference type="PROSITE" id="PS50887"/>
    </source>
</evidence>
<dbReference type="EMBL" id="CP043909">
    <property type="protein sequence ID" value="QER40403.1"/>
    <property type="molecule type" value="Genomic_DNA"/>
</dbReference>
<dbReference type="PANTHER" id="PTHR45138:SF9">
    <property type="entry name" value="DIGUANYLATE CYCLASE DGCM-RELATED"/>
    <property type="match status" value="1"/>
</dbReference>
<feature type="transmembrane region" description="Helical" evidence="4">
    <location>
        <begin position="198"/>
        <end position="216"/>
    </location>
</feature>
<dbReference type="GO" id="GO:0005886">
    <property type="term" value="C:plasma membrane"/>
    <property type="evidence" value="ECO:0007669"/>
    <property type="project" value="TreeGrafter"/>
</dbReference>
<dbReference type="SMART" id="SM00267">
    <property type="entry name" value="GGDEF"/>
    <property type="match status" value="1"/>
</dbReference>
<gene>
    <name evidence="6" type="ORF">F2A31_12090</name>
</gene>
<dbReference type="SUPFAM" id="SSF55073">
    <property type="entry name" value="Nucleotide cyclase"/>
    <property type="match status" value="1"/>
</dbReference>
<dbReference type="PANTHER" id="PTHR45138">
    <property type="entry name" value="REGULATORY COMPONENTS OF SENSORY TRANSDUCTION SYSTEM"/>
    <property type="match status" value="1"/>
</dbReference>
<dbReference type="InterPro" id="IPR000160">
    <property type="entry name" value="GGDEF_dom"/>
</dbReference>
<keyword evidence="7" id="KW-1185">Reference proteome</keyword>
<dbReference type="InterPro" id="IPR043128">
    <property type="entry name" value="Rev_trsase/Diguanyl_cyclase"/>
</dbReference>
<proteinExistence type="predicted"/>
<keyword evidence="4" id="KW-0812">Transmembrane</keyword>
<name>A0A5P1UWA5_9GAMM</name>
<feature type="transmembrane region" description="Helical" evidence="4">
    <location>
        <begin position="118"/>
        <end position="139"/>
    </location>
</feature>
<evidence type="ECO:0000256" key="4">
    <source>
        <dbReference type="SAM" id="Phobius"/>
    </source>
</evidence>
<dbReference type="InterPro" id="IPR050469">
    <property type="entry name" value="Diguanylate_Cyclase"/>
</dbReference>
<dbReference type="Pfam" id="PF00990">
    <property type="entry name" value="GGDEF"/>
    <property type="match status" value="1"/>
</dbReference>
<comment type="cofactor">
    <cofactor evidence="1">
        <name>Mg(2+)</name>
        <dbReference type="ChEBI" id="CHEBI:18420"/>
    </cofactor>
</comment>
<dbReference type="PROSITE" id="PS50887">
    <property type="entry name" value="GGDEF"/>
    <property type="match status" value="1"/>
</dbReference>
<accession>A0A5P1UWA5</accession>
<keyword evidence="4" id="KW-1133">Transmembrane helix</keyword>
<dbReference type="AlphaFoldDB" id="A0A5P1UWA5"/>
<dbReference type="RefSeq" id="WP_150026578.1">
    <property type="nucleotide sequence ID" value="NZ_CP043909.1"/>
</dbReference>
<evidence type="ECO:0000313" key="6">
    <source>
        <dbReference type="EMBL" id="QER40403.1"/>
    </source>
</evidence>
<keyword evidence="4" id="KW-0472">Membrane</keyword>
<feature type="transmembrane region" description="Helical" evidence="4">
    <location>
        <begin position="16"/>
        <end position="33"/>
    </location>
</feature>
<feature type="transmembrane region" description="Helical" evidence="4">
    <location>
        <begin position="269"/>
        <end position="290"/>
    </location>
</feature>
<dbReference type="InterPro" id="IPR029787">
    <property type="entry name" value="Nucleotide_cyclase"/>
</dbReference>
<feature type="transmembrane region" description="Helical" evidence="4">
    <location>
        <begin position="39"/>
        <end position="57"/>
    </location>
</feature>
<feature type="domain" description="GGDEF" evidence="5">
    <location>
        <begin position="338"/>
        <end position="472"/>
    </location>
</feature>
<dbReference type="FunFam" id="3.30.70.270:FF:000001">
    <property type="entry name" value="Diguanylate cyclase domain protein"/>
    <property type="match status" value="1"/>
</dbReference>
<comment type="catalytic activity">
    <reaction evidence="3">
        <text>2 GTP = 3',3'-c-di-GMP + 2 diphosphate</text>
        <dbReference type="Rhea" id="RHEA:24898"/>
        <dbReference type="ChEBI" id="CHEBI:33019"/>
        <dbReference type="ChEBI" id="CHEBI:37565"/>
        <dbReference type="ChEBI" id="CHEBI:58805"/>
        <dbReference type="EC" id="2.7.7.65"/>
    </reaction>
</comment>
<evidence type="ECO:0000256" key="2">
    <source>
        <dbReference type="ARBA" id="ARBA00012528"/>
    </source>
</evidence>
<dbReference type="Gene3D" id="3.30.70.270">
    <property type="match status" value="1"/>
</dbReference>
<dbReference type="KEGG" id="asue:F2A31_12090"/>
<sequence>MPQPQAALKPLSHSQLFLLFAGVIFLCCLFGIATRHLTFLASFWPANSVLLGLLMRFPHTRHPISFIGAIAGYLVADTIQGTPLLLNVCLTSANLLYVITTLTLYIRFNAFIRSMHHGYFYLFLFSFCCVGGLASALFAAVLLPYLDTPFALGSFGVDFGYWFTSEIQNAVLLLPALISMPHLTPLKQCLKGLKSTTIQMTLPLIAVIISIVIAYYDAGPGSLLYPIAPLIWCALRYQHFSVTIISSISCAFIIYHVSQNYLLLYPDNYLNNTISTRLGLIMMTIAPLTVSSINKVRSKLIQELQHTIAYDDLTSSLTRRQFLQSLQRLQEQAKRSGHTSAFFMLDIDHFKHINDNYGHQVGDRALQHFVRTTQSLLNPQDLLGRLGGEEFAIFISNTNKETAYQHAEKIRKHISQSPITIEQSQTFSIQTSIGICICTPEKNYSTEQLFKHADDALYRAKRQGRNQVVIST</sequence>
<dbReference type="CDD" id="cd01949">
    <property type="entry name" value="GGDEF"/>
    <property type="match status" value="1"/>
</dbReference>
<evidence type="ECO:0000313" key="7">
    <source>
        <dbReference type="Proteomes" id="UP000325177"/>
    </source>
</evidence>
<organism evidence="6 7">
    <name type="scientific">Acinetobacter suaedae</name>
    <dbReference type="NCBI Taxonomy" id="2609668"/>
    <lineage>
        <taxon>Bacteria</taxon>
        <taxon>Pseudomonadati</taxon>
        <taxon>Pseudomonadota</taxon>
        <taxon>Gammaproteobacteria</taxon>
        <taxon>Moraxellales</taxon>
        <taxon>Moraxellaceae</taxon>
        <taxon>Acinetobacter</taxon>
    </lineage>
</organism>
<dbReference type="GO" id="GO:1902201">
    <property type="term" value="P:negative regulation of bacterial-type flagellum-dependent cell motility"/>
    <property type="evidence" value="ECO:0007669"/>
    <property type="project" value="TreeGrafter"/>
</dbReference>
<feature type="transmembrane region" description="Helical" evidence="4">
    <location>
        <begin position="236"/>
        <end position="257"/>
    </location>
</feature>
<dbReference type="GO" id="GO:0052621">
    <property type="term" value="F:diguanylate cyclase activity"/>
    <property type="evidence" value="ECO:0007669"/>
    <property type="project" value="UniProtKB-EC"/>
</dbReference>
<dbReference type="Proteomes" id="UP000325177">
    <property type="component" value="Chromosome"/>
</dbReference>
<reference evidence="6 7" key="1">
    <citation type="submission" date="2019-09" db="EMBL/GenBank/DDBJ databases">
        <title>Acinetobacter sp. C16S1 isolated from saline soil.</title>
        <authorList>
            <person name="Xu L."/>
            <person name="Sun J.-Q."/>
        </authorList>
    </citation>
    <scope>NUCLEOTIDE SEQUENCE [LARGE SCALE GENOMIC DNA]</scope>
    <source>
        <strain evidence="6 7">C16S1</strain>
    </source>
</reference>
<protein>
    <recommendedName>
        <fullName evidence="2">diguanylate cyclase</fullName>
        <ecNumber evidence="2">2.7.7.65</ecNumber>
    </recommendedName>
</protein>
<evidence type="ECO:0000256" key="3">
    <source>
        <dbReference type="ARBA" id="ARBA00034247"/>
    </source>
</evidence>
<feature type="transmembrane region" description="Helical" evidence="4">
    <location>
        <begin position="85"/>
        <end position="106"/>
    </location>
</feature>
<dbReference type="EC" id="2.7.7.65" evidence="2"/>
<dbReference type="NCBIfam" id="TIGR00254">
    <property type="entry name" value="GGDEF"/>
    <property type="match status" value="1"/>
</dbReference>
<dbReference type="GO" id="GO:0043709">
    <property type="term" value="P:cell adhesion involved in single-species biofilm formation"/>
    <property type="evidence" value="ECO:0007669"/>
    <property type="project" value="TreeGrafter"/>
</dbReference>